<proteinExistence type="predicted"/>
<keyword evidence="3" id="KW-1185">Reference proteome</keyword>
<comment type="caution">
    <text evidence="2">The sequence shown here is derived from an EMBL/GenBank/DDBJ whole genome shotgun (WGS) entry which is preliminary data.</text>
</comment>
<name>A0A2U1E3R4_9FIRM</name>
<dbReference type="EMBL" id="QEKV01000004">
    <property type="protein sequence ID" value="PVY94561.1"/>
    <property type="molecule type" value="Genomic_DNA"/>
</dbReference>
<keyword evidence="1" id="KW-1133">Transmembrane helix</keyword>
<keyword evidence="1" id="KW-0472">Membrane</keyword>
<sequence length="192" mass="21967">MKSKFLDDLKLSLKSSGVKDTAANEITRVYDEYFREGERFGKSYDEVRGSIENLNTIVSTFAPKKIREYKEVGDTVIKEKRSLGVIAMYAVLFFFLNLFLVPTFIAMFGGIVCIAVLPITFILVALGVLLYGNAYVNGHLILMNPLTRWTLPFGIIGLSILCFVFAFFLLKWLFKLVALIFSWQAKFLRRYK</sequence>
<protein>
    <submittedName>
        <fullName evidence="2">Putative membrane protein</fullName>
    </submittedName>
</protein>
<dbReference type="RefSeq" id="WP_034545398.1">
    <property type="nucleotide sequence ID" value="NZ_CP096650.1"/>
</dbReference>
<organism evidence="2 3">
    <name type="scientific">Ezakiella coagulans</name>
    <dbReference type="NCBI Taxonomy" id="46507"/>
    <lineage>
        <taxon>Bacteria</taxon>
        <taxon>Bacillati</taxon>
        <taxon>Bacillota</taxon>
        <taxon>Tissierellia</taxon>
        <taxon>Ezakiella</taxon>
    </lineage>
</organism>
<reference evidence="2 3" key="1">
    <citation type="submission" date="2018-04" db="EMBL/GenBank/DDBJ databases">
        <title>Genomic Encyclopedia of Type Strains, Phase IV (KMG-IV): sequencing the most valuable type-strain genomes for metagenomic binning, comparative biology and taxonomic classification.</title>
        <authorList>
            <person name="Goeker M."/>
        </authorList>
    </citation>
    <scope>NUCLEOTIDE SEQUENCE [LARGE SCALE GENOMIC DNA]</scope>
    <source>
        <strain evidence="2 3">DSM 20705</strain>
    </source>
</reference>
<feature type="transmembrane region" description="Helical" evidence="1">
    <location>
        <begin position="151"/>
        <end position="174"/>
    </location>
</feature>
<accession>A0A2U1E3R4</accession>
<feature type="transmembrane region" description="Helical" evidence="1">
    <location>
        <begin position="83"/>
        <end position="101"/>
    </location>
</feature>
<keyword evidence="1" id="KW-0812">Transmembrane</keyword>
<dbReference type="AlphaFoldDB" id="A0A2U1E3R4"/>
<evidence type="ECO:0000313" key="3">
    <source>
        <dbReference type="Proteomes" id="UP000245793"/>
    </source>
</evidence>
<gene>
    <name evidence="2" type="ORF">C7381_10467</name>
</gene>
<evidence type="ECO:0000313" key="2">
    <source>
        <dbReference type="EMBL" id="PVY94561.1"/>
    </source>
</evidence>
<feature type="transmembrane region" description="Helical" evidence="1">
    <location>
        <begin position="107"/>
        <end position="131"/>
    </location>
</feature>
<dbReference type="Proteomes" id="UP000245793">
    <property type="component" value="Unassembled WGS sequence"/>
</dbReference>
<evidence type="ECO:0000256" key="1">
    <source>
        <dbReference type="SAM" id="Phobius"/>
    </source>
</evidence>